<dbReference type="Ensembl" id="ENSACIT00000000574.1">
    <property type="protein sequence ID" value="ENSACIP00000000549.1"/>
    <property type="gene ID" value="ENSACIG00000000490.1"/>
</dbReference>
<evidence type="ECO:0000259" key="6">
    <source>
        <dbReference type="PROSITE" id="PS51266"/>
    </source>
</evidence>
<reference evidence="7" key="2">
    <citation type="submission" date="2025-09" db="UniProtKB">
        <authorList>
            <consortium name="Ensembl"/>
        </authorList>
    </citation>
    <scope>IDENTIFICATION</scope>
</reference>
<keyword evidence="3" id="KW-0862">Zinc</keyword>
<keyword evidence="1" id="KW-0479">Metal-binding</keyword>
<feature type="region of interest" description="Disordered" evidence="5">
    <location>
        <begin position="183"/>
        <end position="206"/>
    </location>
</feature>
<dbReference type="InterPro" id="IPR008913">
    <property type="entry name" value="Znf_CHY"/>
</dbReference>
<organism evidence="7 8">
    <name type="scientific">Amphilophus citrinellus</name>
    <name type="common">Midas cichlid</name>
    <name type="synonym">Cichlasoma citrinellum</name>
    <dbReference type="NCBI Taxonomy" id="61819"/>
    <lineage>
        <taxon>Eukaryota</taxon>
        <taxon>Metazoa</taxon>
        <taxon>Chordata</taxon>
        <taxon>Craniata</taxon>
        <taxon>Vertebrata</taxon>
        <taxon>Euteleostomi</taxon>
        <taxon>Actinopterygii</taxon>
        <taxon>Neopterygii</taxon>
        <taxon>Teleostei</taxon>
        <taxon>Neoteleostei</taxon>
        <taxon>Acanthomorphata</taxon>
        <taxon>Ovalentaria</taxon>
        <taxon>Cichlomorphae</taxon>
        <taxon>Cichliformes</taxon>
        <taxon>Cichlidae</taxon>
        <taxon>New World cichlids</taxon>
        <taxon>Cichlasomatinae</taxon>
        <taxon>Heroini</taxon>
        <taxon>Amphilophus</taxon>
    </lineage>
</organism>
<evidence type="ECO:0000256" key="4">
    <source>
        <dbReference type="PROSITE-ProRule" id="PRU00601"/>
    </source>
</evidence>
<evidence type="ECO:0000256" key="1">
    <source>
        <dbReference type="ARBA" id="ARBA00022723"/>
    </source>
</evidence>
<evidence type="ECO:0000256" key="3">
    <source>
        <dbReference type="ARBA" id="ARBA00022833"/>
    </source>
</evidence>
<sequence length="206" mass="23167">MLHHYSDVLGYLDLQNATAADLVLRDCELTVGCLSCSQEGPVQNLVYGQTKEFNCENCHTKLSILTESTKFQYIQPRINKTGEATARKRNMQTFQTKPSLVKLCARVLRFPCCGRAYPCDVCHDENQDHPMELATRMICGFCAKEQPYGNRKPCISCGGMMTKGTHTTHWEGGQGCRNKVKMSRNDRQKYASTNKTVSRKAGGEKK</sequence>
<dbReference type="GeneTree" id="ENSGT00390000001338"/>
<reference evidence="7" key="1">
    <citation type="submission" date="2025-08" db="UniProtKB">
        <authorList>
            <consortium name="Ensembl"/>
        </authorList>
    </citation>
    <scope>IDENTIFICATION</scope>
</reference>
<evidence type="ECO:0000313" key="7">
    <source>
        <dbReference type="Ensembl" id="ENSACIP00000000549.1"/>
    </source>
</evidence>
<dbReference type="AlphaFoldDB" id="A0A3Q0QNT7"/>
<accession>A0A3Q0QNT7</accession>
<proteinExistence type="predicted"/>
<dbReference type="PROSITE" id="PS51266">
    <property type="entry name" value="ZF_CHY"/>
    <property type="match status" value="1"/>
</dbReference>
<dbReference type="InterPro" id="IPR037274">
    <property type="entry name" value="Znf_CHY_sf"/>
</dbReference>
<dbReference type="SUPFAM" id="SSF161219">
    <property type="entry name" value="CHY zinc finger-like"/>
    <property type="match status" value="1"/>
</dbReference>
<dbReference type="GO" id="GO:0008270">
    <property type="term" value="F:zinc ion binding"/>
    <property type="evidence" value="ECO:0007669"/>
    <property type="project" value="UniProtKB-KW"/>
</dbReference>
<evidence type="ECO:0000256" key="2">
    <source>
        <dbReference type="ARBA" id="ARBA00022771"/>
    </source>
</evidence>
<name>A0A3Q0QNT7_AMPCI</name>
<dbReference type="Pfam" id="PF05495">
    <property type="entry name" value="zf-CHY"/>
    <property type="match status" value="1"/>
</dbReference>
<keyword evidence="2 4" id="KW-0863">Zinc-finger</keyword>
<dbReference type="OMA" id="PMQNLAY"/>
<dbReference type="Proteomes" id="UP000261340">
    <property type="component" value="Unplaced"/>
</dbReference>
<evidence type="ECO:0000256" key="5">
    <source>
        <dbReference type="SAM" id="MobiDB-lite"/>
    </source>
</evidence>
<evidence type="ECO:0000313" key="8">
    <source>
        <dbReference type="Proteomes" id="UP000261340"/>
    </source>
</evidence>
<protein>
    <recommendedName>
        <fullName evidence="6">CHY-type domain-containing protein</fullName>
    </recommendedName>
</protein>
<dbReference type="STRING" id="61819.ENSACIP00000000549"/>
<feature type="domain" description="CHY-type" evidence="6">
    <location>
        <begin position="91"/>
        <end position="159"/>
    </location>
</feature>
<keyword evidence="8" id="KW-1185">Reference proteome</keyword>